<feature type="chain" id="PRO_5021728522" description="Pecanex-like protein 1" evidence="2">
    <location>
        <begin position="38"/>
        <end position="341"/>
    </location>
</feature>
<feature type="compositionally biased region" description="Gly residues" evidence="1">
    <location>
        <begin position="129"/>
        <end position="142"/>
    </location>
</feature>
<evidence type="ECO:0000256" key="1">
    <source>
        <dbReference type="SAM" id="MobiDB-lite"/>
    </source>
</evidence>
<protein>
    <recommendedName>
        <fullName evidence="5">Pecanex-like protein 1</fullName>
    </recommendedName>
</protein>
<dbReference type="Proteomes" id="UP000321261">
    <property type="component" value="Unassembled WGS sequence"/>
</dbReference>
<sequence>MSPSSTARHFSTRRKIGLCAAALVVTVLPTACGAAYADDSAPEVVEVGGVSAAEPIPDEGDAAANDAPAEEGAAEQGAQQGEEPAGAVAEEPPPEEGEAAQQRGRNDGRNNDGRGDGRGGRDIGDGRGNEGGQAGGRPGKPDGGVEPPPPANEGGNEGNNGLDVLGTDCTNSQLEPHTGFEVAPACVSTSFGEVAAEENSPSLLITEAPQTVAVGEDFTIAVSTRNLVRDRFLGAAAGGYYLESSFLNEEGLQRGHFHTACRVLDSTAEAPDAAPAPEFFVATQDNGGGAAPDTVEITVPGIDTAGTVQCASWAGDGSHRTPMMQRANQTPAFDAVRITVQ</sequence>
<dbReference type="EMBL" id="VIWU01000001">
    <property type="protein sequence ID" value="TWF77694.1"/>
    <property type="molecule type" value="Genomic_DNA"/>
</dbReference>
<feature type="region of interest" description="Disordered" evidence="1">
    <location>
        <begin position="48"/>
        <end position="176"/>
    </location>
</feature>
<feature type="compositionally biased region" description="Low complexity" evidence="1">
    <location>
        <begin position="74"/>
        <end position="90"/>
    </location>
</feature>
<dbReference type="AlphaFoldDB" id="A0A561SS44"/>
<evidence type="ECO:0000313" key="4">
    <source>
        <dbReference type="Proteomes" id="UP000321261"/>
    </source>
</evidence>
<evidence type="ECO:0000313" key="3">
    <source>
        <dbReference type="EMBL" id="TWF77694.1"/>
    </source>
</evidence>
<reference evidence="3 4" key="1">
    <citation type="submission" date="2019-06" db="EMBL/GenBank/DDBJ databases">
        <title>Sequencing the genomes of 1000 actinobacteria strains.</title>
        <authorList>
            <person name="Klenk H.-P."/>
        </authorList>
    </citation>
    <scope>NUCLEOTIDE SEQUENCE [LARGE SCALE GENOMIC DNA]</scope>
    <source>
        <strain evidence="3 4">DSM 45671</strain>
    </source>
</reference>
<feature type="signal peptide" evidence="2">
    <location>
        <begin position="1"/>
        <end position="37"/>
    </location>
</feature>
<keyword evidence="4" id="KW-1185">Reference proteome</keyword>
<gene>
    <name evidence="3" type="ORF">FHX44_113608</name>
</gene>
<organism evidence="3 4">
    <name type="scientific">Pseudonocardia hierapolitana</name>
    <dbReference type="NCBI Taxonomy" id="1128676"/>
    <lineage>
        <taxon>Bacteria</taxon>
        <taxon>Bacillati</taxon>
        <taxon>Actinomycetota</taxon>
        <taxon>Actinomycetes</taxon>
        <taxon>Pseudonocardiales</taxon>
        <taxon>Pseudonocardiaceae</taxon>
        <taxon>Pseudonocardia</taxon>
    </lineage>
</organism>
<name>A0A561SS44_9PSEU</name>
<keyword evidence="2" id="KW-0732">Signal</keyword>
<proteinExistence type="predicted"/>
<evidence type="ECO:0008006" key="5">
    <source>
        <dbReference type="Google" id="ProtNLM"/>
    </source>
</evidence>
<feature type="compositionally biased region" description="Basic and acidic residues" evidence="1">
    <location>
        <begin position="104"/>
        <end position="128"/>
    </location>
</feature>
<evidence type="ECO:0000256" key="2">
    <source>
        <dbReference type="SAM" id="SignalP"/>
    </source>
</evidence>
<accession>A0A561SS44</accession>
<comment type="caution">
    <text evidence="3">The sequence shown here is derived from an EMBL/GenBank/DDBJ whole genome shotgun (WGS) entry which is preliminary data.</text>
</comment>